<dbReference type="GO" id="GO:0015979">
    <property type="term" value="P:photosynthesis"/>
    <property type="evidence" value="ECO:0007669"/>
    <property type="project" value="UniProtKB-KW"/>
</dbReference>
<keyword evidence="9" id="KW-0934">Plastid</keyword>
<dbReference type="Pfam" id="PF08041">
    <property type="entry name" value="PetM"/>
    <property type="match status" value="1"/>
</dbReference>
<evidence type="ECO:0000313" key="9">
    <source>
        <dbReference type="EMBL" id="AGA63856.1"/>
    </source>
</evidence>
<feature type="transmembrane region" description="Helical" evidence="8">
    <location>
        <begin position="6"/>
        <end position="27"/>
    </location>
</feature>
<evidence type="ECO:0000256" key="4">
    <source>
        <dbReference type="ARBA" id="ARBA00022982"/>
    </source>
</evidence>
<comment type="subunit">
    <text evidence="7">The 4 large subunits of the cytochrome b6-f complex are cytochrome b6, subunit IV (17 kDa polypeptide, PetD), cytochrome f and the Rieske protein, while the 4 small subunits are PetG, PetL, PetM and PetN. The complex functions as a dimer.</text>
</comment>
<evidence type="ECO:0000256" key="3">
    <source>
        <dbReference type="ARBA" id="ARBA00022692"/>
    </source>
</evidence>
<keyword evidence="9" id="KW-0150">Chloroplast</keyword>
<comment type="subcellular location">
    <subcellularLocation>
        <location evidence="1">Membrane</location>
        <topology evidence="1">Single-pass membrane protein</topology>
    </subcellularLocation>
    <subcellularLocation>
        <location evidence="7">Plastid</location>
        <location evidence="7">Chloroplast thylakoid membrane</location>
        <topology evidence="7">Single-pass membrane protein</topology>
    </subcellularLocation>
</comment>
<dbReference type="GeneID" id="15329218"/>
<evidence type="ECO:0000256" key="6">
    <source>
        <dbReference type="ARBA" id="ARBA00023136"/>
    </source>
</evidence>
<geneLocation type="chloroplast" evidence="9"/>
<evidence type="ECO:0000256" key="8">
    <source>
        <dbReference type="SAM" id="Phobius"/>
    </source>
</evidence>
<keyword evidence="2 7" id="KW-0813">Transport</keyword>
<keyword evidence="6 7" id="KW-0472">Membrane</keyword>
<evidence type="ECO:0000256" key="1">
    <source>
        <dbReference type="ARBA" id="ARBA00004167"/>
    </source>
</evidence>
<reference evidence="9" key="1">
    <citation type="journal article" date="2013" name="PLoS ONE">
        <title>Evolution of red algal plastid genomes: ancient architectures, introns, horizontal gene transfer, and taxonomic utility of plastid markers.</title>
        <authorList>
            <person name="Janouskovec J."/>
            <person name="Liu S.-L."/>
            <person name="Martone P.T."/>
            <person name="Carre W."/>
            <person name="Leblanc C."/>
            <person name="Collen J."/>
            <person name="Keeling P.J."/>
        </authorList>
    </citation>
    <scope>NUCLEOTIDE SEQUENCE</scope>
</reference>
<sequence>MGNEITIVAFISSILILSGLVLGFAMLKVQGE</sequence>
<protein>
    <recommendedName>
        <fullName evidence="7">Cytochrome b6-f complex subunit 7</fullName>
    </recommendedName>
    <alternativeName>
        <fullName evidence="7">Cytochrome b6-f complex subunit PetM</fullName>
    </alternativeName>
    <alternativeName>
        <fullName evidence="7">Cytochrome b6-f complex subunit VII</fullName>
    </alternativeName>
</protein>
<gene>
    <name evidence="7 9" type="primary">petM</name>
</gene>
<keyword evidence="7" id="KW-0793">Thylakoid</keyword>
<comment type="similarity">
    <text evidence="7">Belongs to the PetM family.</text>
</comment>
<keyword evidence="7" id="KW-0602">Photosynthesis</keyword>
<dbReference type="GO" id="GO:0009055">
    <property type="term" value="F:electron transfer activity"/>
    <property type="evidence" value="ECO:0007669"/>
    <property type="project" value="UniProtKB-UniRule"/>
</dbReference>
<evidence type="ECO:0000256" key="7">
    <source>
        <dbReference type="HAMAP-Rule" id="MF_00396"/>
    </source>
</evidence>
<dbReference type="GO" id="GO:0009535">
    <property type="term" value="C:chloroplast thylakoid membrane"/>
    <property type="evidence" value="ECO:0007669"/>
    <property type="project" value="UniProtKB-SubCell"/>
</dbReference>
<dbReference type="EMBL" id="KC153978">
    <property type="protein sequence ID" value="AGA63856.1"/>
    <property type="molecule type" value="Genomic_DNA"/>
</dbReference>
<dbReference type="AlphaFoldDB" id="M4ITU9"/>
<proteinExistence type="inferred from homology"/>
<keyword evidence="4 7" id="KW-0249">Electron transport</keyword>
<dbReference type="GO" id="GO:0009512">
    <property type="term" value="C:cytochrome b6f complex"/>
    <property type="evidence" value="ECO:0007669"/>
    <property type="project" value="InterPro"/>
</dbReference>
<name>M4ITU9_CALTB</name>
<accession>M4ITU9</accession>
<keyword evidence="3 7" id="KW-0812">Transmembrane</keyword>
<dbReference type="RefSeq" id="YP_007878245.1">
    <property type="nucleotide sequence ID" value="NC_021075.1"/>
</dbReference>
<evidence type="ECO:0000256" key="5">
    <source>
        <dbReference type="ARBA" id="ARBA00022989"/>
    </source>
</evidence>
<dbReference type="HAMAP" id="MF_00396">
    <property type="entry name" value="Cytb6_f_PetM"/>
    <property type="match status" value="1"/>
</dbReference>
<evidence type="ECO:0000256" key="2">
    <source>
        <dbReference type="ARBA" id="ARBA00022448"/>
    </source>
</evidence>
<comment type="function">
    <text evidence="7">Component of the cytochrome b6-f complex, which mediates electron transfer between photosystem II (PSII) and photosystem I (PSI), cyclic electron flow around PSI, and state transitions.</text>
</comment>
<keyword evidence="5 7" id="KW-1133">Transmembrane helix</keyword>
<organism evidence="9">
    <name type="scientific">Calliarthron tuberculosum</name>
    <name type="common">Coralline red alga</name>
    <name type="synonym">Corallina tuberculosa</name>
    <dbReference type="NCBI Taxonomy" id="48942"/>
    <lineage>
        <taxon>Eukaryota</taxon>
        <taxon>Rhodophyta</taxon>
        <taxon>Florideophyceae</taxon>
        <taxon>Corallinophycidae</taxon>
        <taxon>Corallinales</taxon>
        <taxon>Corallinaceae</taxon>
        <taxon>Corallinoideae</taxon>
        <taxon>Calliarthron</taxon>
    </lineage>
</organism>
<dbReference type="InterPro" id="IPR012595">
    <property type="entry name" value="PetM_cyt_b6/f_cplx_su7"/>
</dbReference>